<dbReference type="OrthoDB" id="5598852at2759"/>
<name>A0A0F9X0M8_TRIHA</name>
<dbReference type="SUPFAM" id="SSF56112">
    <property type="entry name" value="Protein kinase-like (PK-like)"/>
    <property type="match status" value="1"/>
</dbReference>
<evidence type="ECO:0000313" key="2">
    <source>
        <dbReference type="EMBL" id="KKO98885.1"/>
    </source>
</evidence>
<evidence type="ECO:0000259" key="1">
    <source>
        <dbReference type="Pfam" id="PF01636"/>
    </source>
</evidence>
<dbReference type="AlphaFoldDB" id="A0A0F9X0M8"/>
<dbReference type="EMBL" id="JOKZ01000374">
    <property type="protein sequence ID" value="KKO98885.1"/>
    <property type="molecule type" value="Genomic_DNA"/>
</dbReference>
<dbReference type="Proteomes" id="UP000034112">
    <property type="component" value="Unassembled WGS sequence"/>
</dbReference>
<dbReference type="InterPro" id="IPR002575">
    <property type="entry name" value="Aminoglycoside_PTrfase"/>
</dbReference>
<gene>
    <name evidence="2" type="ORF">THAR02_09001</name>
</gene>
<reference evidence="3" key="1">
    <citation type="journal article" date="2015" name="Genome Announc.">
        <title>Draft whole-genome sequence of the biocontrol agent Trichoderma harzianum T6776.</title>
        <authorList>
            <person name="Baroncelli R."/>
            <person name="Piaggeschi G."/>
            <person name="Fiorini L."/>
            <person name="Bertolini E."/>
            <person name="Zapparata A."/>
            <person name="Pe M.E."/>
            <person name="Sarrocco S."/>
            <person name="Vannacci G."/>
        </authorList>
    </citation>
    <scope>NUCLEOTIDE SEQUENCE [LARGE SCALE GENOMIC DNA]</scope>
    <source>
        <strain evidence="3">T6776</strain>
    </source>
</reference>
<sequence>MDMESLIRDLSQMQIQAFFEKSAPVTQVQCNAEAERITGEPVKPTAVQGGCSYTVVTESGSLVVQFRSSDSALDLGFLQDIEQAYKGFVPHHESVGKVGELHVYRMNNVGGVAMYLARDQLHANDCLLLKKTLQDYARFFSSAWWNTPQAMKDTDRGELLQNYDAQLAVLERGLPSRFHQTLNKVRSRLPELFAADWPMVPNHIDLRENNIHVDTTSGSLVGICDWKDTEVSPFGMSLGGFEAMLGIRRVSVGWTYLPNQQALRDVFWAAFKELMKGYDDRVEVARIAGIFLDNGFQHDEEGNTVPAQEGTDDLIFLDAVVLGNSSHQ</sequence>
<proteinExistence type="predicted"/>
<dbReference type="Pfam" id="PF01636">
    <property type="entry name" value="APH"/>
    <property type="match status" value="1"/>
</dbReference>
<accession>A0A0F9X0M8</accession>
<evidence type="ECO:0000313" key="3">
    <source>
        <dbReference type="Proteomes" id="UP000034112"/>
    </source>
</evidence>
<dbReference type="InterPro" id="IPR011009">
    <property type="entry name" value="Kinase-like_dom_sf"/>
</dbReference>
<dbReference type="OMA" id="VPGPAFC"/>
<organism evidence="2 3">
    <name type="scientific">Trichoderma harzianum</name>
    <name type="common">Hypocrea lixii</name>
    <dbReference type="NCBI Taxonomy" id="5544"/>
    <lineage>
        <taxon>Eukaryota</taxon>
        <taxon>Fungi</taxon>
        <taxon>Dikarya</taxon>
        <taxon>Ascomycota</taxon>
        <taxon>Pezizomycotina</taxon>
        <taxon>Sordariomycetes</taxon>
        <taxon>Hypocreomycetidae</taxon>
        <taxon>Hypocreales</taxon>
        <taxon>Hypocreaceae</taxon>
        <taxon>Trichoderma</taxon>
    </lineage>
</organism>
<dbReference type="Gene3D" id="3.90.1200.10">
    <property type="match status" value="1"/>
</dbReference>
<protein>
    <recommendedName>
        <fullName evidence="1">Aminoglycoside phosphotransferase domain-containing protein</fullName>
    </recommendedName>
</protein>
<comment type="caution">
    <text evidence="2">The sequence shown here is derived from an EMBL/GenBank/DDBJ whole genome shotgun (WGS) entry which is preliminary data.</text>
</comment>
<feature type="domain" description="Aminoglycoside phosphotransferase" evidence="1">
    <location>
        <begin position="93"/>
        <end position="235"/>
    </location>
</feature>